<organism evidence="1 2">
    <name type="scientific">Prevotella nigrescens</name>
    <dbReference type="NCBI Taxonomy" id="28133"/>
    <lineage>
        <taxon>Bacteria</taxon>
        <taxon>Pseudomonadati</taxon>
        <taxon>Bacteroidota</taxon>
        <taxon>Bacteroidia</taxon>
        <taxon>Bacteroidales</taxon>
        <taxon>Prevotellaceae</taxon>
        <taxon>Prevotella</taxon>
    </lineage>
</organism>
<evidence type="ECO:0000313" key="2">
    <source>
        <dbReference type="Proteomes" id="UP000787419"/>
    </source>
</evidence>
<keyword evidence="1" id="KW-0255">Endonuclease</keyword>
<reference evidence="1" key="1">
    <citation type="submission" date="2020-04" db="EMBL/GenBank/DDBJ databases">
        <title>Deep metagenomics examines the oral microbiome during advanced dental caries in children, revealing novel taxa and co-occurrences with host molecules.</title>
        <authorList>
            <person name="Baker J.L."/>
            <person name="Morton J.T."/>
            <person name="Dinis M."/>
            <person name="Alvarez R."/>
            <person name="Tran N.C."/>
            <person name="Knight R."/>
            <person name="Edlund A."/>
        </authorList>
    </citation>
    <scope>NUCLEOTIDE SEQUENCE</scope>
    <source>
        <strain evidence="1">JCVI_32_bin.50</strain>
    </source>
</reference>
<dbReference type="RefSeq" id="WP_278489198.1">
    <property type="nucleotide sequence ID" value="NZ_JABZTM010000015.1"/>
</dbReference>
<sequence length="717" mass="83919">MRILIEEYQYDVAKVKDVLHGIDALENVEGKLSIHYVGYYYNTLLKDCVFILPKVLLKDVSGQELAFGKYKPEDIVSPDKNKEIEVQEKDFLYKFAVWIYRTIVVYKNDKRNDTDIVYHTKIAQIGKGCRRLSNTYLDILLQLLQFNRDNQSFFFFIIKNLHSGYNKINWTRTISREIAIVQGEQPIYLNLVNKKRQINFDEELLVIFFSILNYIGDTYGFPKEIKCQFQLIKGAQFKTYLNGYGRTHLRQIKYKYFSDKALELWNLCYAFFDEARQVFVSTEKKEYLLVKSFYIVFEAIINELIGDNPLPDDMEKKQEDGKIVDHLYTAKSLIEGEQSQTYYIGDSKYYKMGHPLGSESIYKQYTYARNVIQWNLDIFNRGEEPKSGVRLRDDVTEGYNIIPNFFVSAKMDEAFDYANDGIEKTDRQHNRHRKEQFKNRLFDRDTLLLFHYDVNFLFVLSLYARDNASHKADWKRKVRNKFREEIQDWLQDDFDFYAMAAKPGVDEKLYFKTHFQDVLGKTYTPFADNEIFSLALDKEDPEENNAMLLTELEKFFFIKPCKLGVNPEPIIEEARKTEGGTAPAPEKDGVLMVMMENYDNKSKNFLPSGKLAIGIKYTKDSMEIVEHLSSIGYVLFHHRNITGQHLFAIKDGGNMISSKDVETGRYKNVNTTEMYLAINIDTSIELDASNLDSTKKGYTPKSRYDAQYSIINELTND</sequence>
<keyword evidence="1" id="KW-0540">Nuclease</keyword>
<evidence type="ECO:0000313" key="1">
    <source>
        <dbReference type="EMBL" id="MBF1446227.1"/>
    </source>
</evidence>
<keyword evidence="1" id="KW-0378">Hydrolase</keyword>
<dbReference type="GO" id="GO:0004519">
    <property type="term" value="F:endonuclease activity"/>
    <property type="evidence" value="ECO:0007669"/>
    <property type="project" value="UniProtKB-KW"/>
</dbReference>
<protein>
    <submittedName>
        <fullName evidence="1">Restriction endonuclease</fullName>
    </submittedName>
</protein>
<dbReference type="Proteomes" id="UP000787419">
    <property type="component" value="Unassembled WGS sequence"/>
</dbReference>
<gene>
    <name evidence="1" type="ORF">HXN55_02380</name>
</gene>
<accession>A0A9D5WYJ4</accession>
<dbReference type="AlphaFoldDB" id="A0A9D5WYJ4"/>
<comment type="caution">
    <text evidence="1">The sequence shown here is derived from an EMBL/GenBank/DDBJ whole genome shotgun (WGS) entry which is preliminary data.</text>
</comment>
<name>A0A9D5WYJ4_9BACT</name>
<dbReference type="EMBL" id="JABZTM010000015">
    <property type="protein sequence ID" value="MBF1446227.1"/>
    <property type="molecule type" value="Genomic_DNA"/>
</dbReference>
<proteinExistence type="predicted"/>